<sequence length="96" mass="10704">MNTLYDVIKKSRLTEKGNKLQETQNTVVFTVAGTANKIQIKAAVEKLFKVKVAKVATAHVRGKKKRVGIRSIGKTSDWKKAYVTLAEGKINFLENL</sequence>
<comment type="similarity">
    <text evidence="1 6">Belongs to the universal ribosomal protein uL23 family.</text>
</comment>
<proteinExistence type="inferred from homology"/>
<gene>
    <name evidence="6" type="primary">rplW</name>
    <name evidence="7" type="ORF">CAY53_10750</name>
</gene>
<keyword evidence="2 6" id="KW-0699">rRNA-binding</keyword>
<evidence type="ECO:0000256" key="4">
    <source>
        <dbReference type="ARBA" id="ARBA00022980"/>
    </source>
</evidence>
<dbReference type="PANTHER" id="PTHR11620">
    <property type="entry name" value="60S RIBOSOMAL PROTEIN L23A"/>
    <property type="match status" value="1"/>
</dbReference>
<dbReference type="KEGG" id="deo:CAY53_10750"/>
<dbReference type="InterPro" id="IPR013025">
    <property type="entry name" value="Ribosomal_uL23-like"/>
</dbReference>
<dbReference type="GO" id="GO:0019843">
    <property type="term" value="F:rRNA binding"/>
    <property type="evidence" value="ECO:0007669"/>
    <property type="project" value="UniProtKB-UniRule"/>
</dbReference>
<dbReference type="SUPFAM" id="SSF54189">
    <property type="entry name" value="Ribosomal proteins S24e, L23 and L15e"/>
    <property type="match status" value="1"/>
</dbReference>
<keyword evidence="8" id="KW-1185">Reference proteome</keyword>
<comment type="subunit">
    <text evidence="6">Part of the 50S ribosomal subunit. Contacts protein L29, and trigger factor when it is bound to the ribosome.</text>
</comment>
<dbReference type="GO" id="GO:1990904">
    <property type="term" value="C:ribonucleoprotein complex"/>
    <property type="evidence" value="ECO:0007669"/>
    <property type="project" value="UniProtKB-KW"/>
</dbReference>
<dbReference type="NCBIfam" id="NF004359">
    <property type="entry name" value="PRK05738.1-3"/>
    <property type="match status" value="1"/>
</dbReference>
<comment type="function">
    <text evidence="6">One of the early assembly proteins it binds 23S rRNA. One of the proteins that surrounds the polypeptide exit tunnel on the outside of the ribosome. Forms the main docking site for trigger factor binding to the ribosome.</text>
</comment>
<dbReference type="GO" id="GO:0006412">
    <property type="term" value="P:translation"/>
    <property type="evidence" value="ECO:0007669"/>
    <property type="project" value="UniProtKB-UniRule"/>
</dbReference>
<organism evidence="7 8">
    <name type="scientific">Desulfobulbus oralis</name>
    <dbReference type="NCBI Taxonomy" id="1986146"/>
    <lineage>
        <taxon>Bacteria</taxon>
        <taxon>Pseudomonadati</taxon>
        <taxon>Thermodesulfobacteriota</taxon>
        <taxon>Desulfobulbia</taxon>
        <taxon>Desulfobulbales</taxon>
        <taxon>Desulfobulbaceae</taxon>
        <taxon>Desulfobulbus</taxon>
    </lineage>
</organism>
<evidence type="ECO:0000256" key="5">
    <source>
        <dbReference type="ARBA" id="ARBA00023274"/>
    </source>
</evidence>
<dbReference type="HAMAP" id="MF_01369_B">
    <property type="entry name" value="Ribosomal_uL23_B"/>
    <property type="match status" value="1"/>
</dbReference>
<evidence type="ECO:0000313" key="7">
    <source>
        <dbReference type="EMBL" id="AVD71891.1"/>
    </source>
</evidence>
<dbReference type="RefSeq" id="WP_017866459.1">
    <property type="nucleotide sequence ID" value="NZ_CP021255.1"/>
</dbReference>
<dbReference type="FunFam" id="3.30.70.330:FF:000001">
    <property type="entry name" value="50S ribosomal protein L23"/>
    <property type="match status" value="1"/>
</dbReference>
<dbReference type="Gene3D" id="3.30.70.330">
    <property type="match status" value="1"/>
</dbReference>
<dbReference type="Pfam" id="PF00276">
    <property type="entry name" value="Ribosomal_L23"/>
    <property type="match status" value="1"/>
</dbReference>
<accession>A0A2L1GQD6</accession>
<name>A0A2L1GQD6_9BACT</name>
<evidence type="ECO:0000256" key="6">
    <source>
        <dbReference type="HAMAP-Rule" id="MF_01369"/>
    </source>
</evidence>
<dbReference type="EMBL" id="CP021255">
    <property type="protein sequence ID" value="AVD71891.1"/>
    <property type="molecule type" value="Genomic_DNA"/>
</dbReference>
<dbReference type="GO" id="GO:0005840">
    <property type="term" value="C:ribosome"/>
    <property type="evidence" value="ECO:0007669"/>
    <property type="project" value="UniProtKB-KW"/>
</dbReference>
<evidence type="ECO:0000256" key="1">
    <source>
        <dbReference type="ARBA" id="ARBA00006700"/>
    </source>
</evidence>
<evidence type="ECO:0000313" key="8">
    <source>
        <dbReference type="Proteomes" id="UP000239867"/>
    </source>
</evidence>
<dbReference type="InterPro" id="IPR012677">
    <property type="entry name" value="Nucleotide-bd_a/b_plait_sf"/>
</dbReference>
<keyword evidence="3 6" id="KW-0694">RNA-binding</keyword>
<dbReference type="OrthoDB" id="9793353at2"/>
<dbReference type="Proteomes" id="UP000239867">
    <property type="component" value="Chromosome"/>
</dbReference>
<reference evidence="7 8" key="1">
    <citation type="journal article" date="2018" name="MBio">
        <title>Insights into the evolution of host association through the isolation and characterization of a novel human periodontal pathobiont, Desulfobulbus oralis.</title>
        <authorList>
            <person name="Cross K.L."/>
            <person name="Chirania P."/>
            <person name="Xiong W."/>
            <person name="Beall C.J."/>
            <person name="Elkins J.G."/>
            <person name="Giannone R.J."/>
            <person name="Griffen A.L."/>
            <person name="Guss A.M."/>
            <person name="Hettich R.L."/>
            <person name="Joshi S.S."/>
            <person name="Mokrzan E.M."/>
            <person name="Martin R.K."/>
            <person name="Zhulin I.B."/>
            <person name="Leys E.J."/>
            <person name="Podar M."/>
        </authorList>
    </citation>
    <scope>NUCLEOTIDE SEQUENCE [LARGE SCALE GENOMIC DNA]</scope>
    <source>
        <strain evidence="7 8">ORNL</strain>
    </source>
</reference>
<protein>
    <recommendedName>
        <fullName evidence="6">Large ribosomal subunit protein uL23</fullName>
    </recommendedName>
</protein>
<dbReference type="InterPro" id="IPR012678">
    <property type="entry name" value="Ribosomal_uL23/eL15/eS24_sf"/>
</dbReference>
<dbReference type="NCBIfam" id="NF004363">
    <property type="entry name" value="PRK05738.2-4"/>
    <property type="match status" value="1"/>
</dbReference>
<keyword evidence="4 6" id="KW-0689">Ribosomal protein</keyword>
<keyword evidence="5 6" id="KW-0687">Ribonucleoprotein</keyword>
<evidence type="ECO:0000256" key="2">
    <source>
        <dbReference type="ARBA" id="ARBA00022730"/>
    </source>
</evidence>
<dbReference type="AlphaFoldDB" id="A0A2L1GQD6"/>
<evidence type="ECO:0000256" key="3">
    <source>
        <dbReference type="ARBA" id="ARBA00022884"/>
    </source>
</evidence>
<dbReference type="GO" id="GO:0003735">
    <property type="term" value="F:structural constituent of ribosome"/>
    <property type="evidence" value="ECO:0007669"/>
    <property type="project" value="InterPro"/>
</dbReference>